<dbReference type="Gene3D" id="2.40.70.10">
    <property type="entry name" value="Acid Proteases"/>
    <property type="match status" value="2"/>
</dbReference>
<dbReference type="InterPro" id="IPR001461">
    <property type="entry name" value="Aspartic_peptidase_A1"/>
</dbReference>
<dbReference type="Proteomes" id="UP001214415">
    <property type="component" value="Chromosome 1"/>
</dbReference>
<dbReference type="EMBL" id="CP119900">
    <property type="protein sequence ID" value="WFD21934.1"/>
    <property type="molecule type" value="Genomic_DNA"/>
</dbReference>
<dbReference type="EC" id="3.4.23.5" evidence="6"/>
<dbReference type="InterPro" id="IPR034164">
    <property type="entry name" value="Pepsin-like_dom"/>
</dbReference>
<reference evidence="6" key="1">
    <citation type="submission" date="2023-03" db="EMBL/GenBank/DDBJ databases">
        <title>Mating type loci evolution in Malassezia.</title>
        <authorList>
            <person name="Coelho M.A."/>
        </authorList>
    </citation>
    <scope>NUCLEOTIDE SEQUENCE</scope>
    <source>
        <strain evidence="6">CBS 12830</strain>
    </source>
</reference>
<protein>
    <submittedName>
        <fullName evidence="6">Cathepsin D</fullName>
        <ecNumber evidence="6">3.4.23.5</ecNumber>
    </submittedName>
</protein>
<evidence type="ECO:0000256" key="1">
    <source>
        <dbReference type="ARBA" id="ARBA00007447"/>
    </source>
</evidence>
<dbReference type="InterPro" id="IPR001969">
    <property type="entry name" value="Aspartic_peptidase_AS"/>
</dbReference>
<evidence type="ECO:0000256" key="4">
    <source>
        <dbReference type="SAM" id="SignalP"/>
    </source>
</evidence>
<keyword evidence="2 3" id="KW-0064">Aspartyl protease</keyword>
<evidence type="ECO:0000256" key="3">
    <source>
        <dbReference type="RuleBase" id="RU000454"/>
    </source>
</evidence>
<dbReference type="Pfam" id="PF00026">
    <property type="entry name" value="Asp"/>
    <property type="match status" value="1"/>
</dbReference>
<evidence type="ECO:0000256" key="2">
    <source>
        <dbReference type="ARBA" id="ARBA00022750"/>
    </source>
</evidence>
<dbReference type="PRINTS" id="PR00792">
    <property type="entry name" value="PEPSIN"/>
</dbReference>
<dbReference type="InterPro" id="IPR033121">
    <property type="entry name" value="PEPTIDASE_A1"/>
</dbReference>
<evidence type="ECO:0000313" key="7">
    <source>
        <dbReference type="Proteomes" id="UP001214415"/>
    </source>
</evidence>
<dbReference type="GO" id="GO:0006508">
    <property type="term" value="P:proteolysis"/>
    <property type="evidence" value="ECO:0007669"/>
    <property type="project" value="UniProtKB-KW"/>
</dbReference>
<keyword evidence="3 6" id="KW-0378">Hydrolase</keyword>
<organism evidence="6 7">
    <name type="scientific">Malassezia equina</name>
    <dbReference type="NCBI Taxonomy" id="1381935"/>
    <lineage>
        <taxon>Eukaryota</taxon>
        <taxon>Fungi</taxon>
        <taxon>Dikarya</taxon>
        <taxon>Basidiomycota</taxon>
        <taxon>Ustilaginomycotina</taxon>
        <taxon>Malasseziomycetes</taxon>
        <taxon>Malasseziales</taxon>
        <taxon>Malasseziaceae</taxon>
        <taxon>Malassezia</taxon>
    </lineage>
</organism>
<dbReference type="PANTHER" id="PTHR47966">
    <property type="entry name" value="BETA-SITE APP-CLEAVING ENZYME, ISOFORM A-RELATED"/>
    <property type="match status" value="1"/>
</dbReference>
<dbReference type="InterPro" id="IPR021109">
    <property type="entry name" value="Peptidase_aspartic_dom_sf"/>
</dbReference>
<comment type="similarity">
    <text evidence="1 3">Belongs to the peptidase A1 family.</text>
</comment>
<dbReference type="PROSITE" id="PS00141">
    <property type="entry name" value="ASP_PROTEASE"/>
    <property type="match status" value="1"/>
</dbReference>
<feature type="signal peptide" evidence="4">
    <location>
        <begin position="1"/>
        <end position="19"/>
    </location>
</feature>
<accession>A0AAF0EBC2</accession>
<gene>
    <name evidence="6" type="ORF">MEQU1_000594</name>
</gene>
<dbReference type="GO" id="GO:0004190">
    <property type="term" value="F:aspartic-type endopeptidase activity"/>
    <property type="evidence" value="ECO:0007669"/>
    <property type="project" value="UniProtKB-KW"/>
</dbReference>
<dbReference type="AlphaFoldDB" id="A0AAF0EBC2"/>
<name>A0AAF0EBC2_9BASI</name>
<dbReference type="CDD" id="cd05471">
    <property type="entry name" value="pepsin_like"/>
    <property type="match status" value="1"/>
</dbReference>
<dbReference type="SUPFAM" id="SSF50630">
    <property type="entry name" value="Acid proteases"/>
    <property type="match status" value="1"/>
</dbReference>
<proteinExistence type="inferred from homology"/>
<evidence type="ECO:0000313" key="6">
    <source>
        <dbReference type="EMBL" id="WFD21934.1"/>
    </source>
</evidence>
<keyword evidence="3" id="KW-0645">Protease</keyword>
<dbReference type="PANTHER" id="PTHR47966:SF57">
    <property type="entry name" value="PEPTIDASE A1 DOMAIN-CONTAINING PROTEIN"/>
    <property type="match status" value="1"/>
</dbReference>
<feature type="domain" description="Peptidase A1" evidence="5">
    <location>
        <begin position="112"/>
        <end position="399"/>
    </location>
</feature>
<dbReference type="PROSITE" id="PS51767">
    <property type="entry name" value="PEPTIDASE_A1"/>
    <property type="match status" value="1"/>
</dbReference>
<sequence>MKLLAALIAGLFAASAVSASVKNDHEIELVRRKMFIKDDNELDIKALSRHYKAMNSKYKSMMRNYHHHTGKQHPFLRFLSDLLDSDDDNNNNKDKRSATNLLLQDVMQEQLWAGQVTFGGQSFLIDFDTGSADVIVNPGAYDPRKSQSAKSSGKTFRTSYGDGTTAQGMVYTDDFKIGSLSASNVAVGHSDQTFLDHEGGNEGIAGMSFSTLSAFPGNYKPFFYSLMEQKSVSHGVFQFTLKKGKGSTLTLGAVDTSKYSGEPVWSSVNPEQGFWATQAFVNGVKINAIVDSGSTIITGPIDQVRQVFSKMSGLQTFSQQGQLFATFDCNSPPDVTMNFAGKDFKFGKDQVGYGKQGGRCVLSICGQDQLPMDAWIVGDSFFLGASVIFDMEQNRLGFAPQK</sequence>
<feature type="chain" id="PRO_5041904667" evidence="4">
    <location>
        <begin position="20"/>
        <end position="402"/>
    </location>
</feature>
<evidence type="ECO:0000259" key="5">
    <source>
        <dbReference type="PROSITE" id="PS51767"/>
    </source>
</evidence>
<keyword evidence="4" id="KW-0732">Signal</keyword>
<keyword evidence="7" id="KW-1185">Reference proteome</keyword>